<reference evidence="1" key="2">
    <citation type="journal article" date="2015" name="Fish Shellfish Immunol.">
        <title>Early steps in the European eel (Anguilla anguilla)-Vibrio vulnificus interaction in the gills: Role of the RtxA13 toxin.</title>
        <authorList>
            <person name="Callol A."/>
            <person name="Pajuelo D."/>
            <person name="Ebbesson L."/>
            <person name="Teles M."/>
            <person name="MacKenzie S."/>
            <person name="Amaro C."/>
        </authorList>
    </citation>
    <scope>NUCLEOTIDE SEQUENCE</scope>
</reference>
<organism evidence="1">
    <name type="scientific">Anguilla anguilla</name>
    <name type="common">European freshwater eel</name>
    <name type="synonym">Muraena anguilla</name>
    <dbReference type="NCBI Taxonomy" id="7936"/>
    <lineage>
        <taxon>Eukaryota</taxon>
        <taxon>Metazoa</taxon>
        <taxon>Chordata</taxon>
        <taxon>Craniata</taxon>
        <taxon>Vertebrata</taxon>
        <taxon>Euteleostomi</taxon>
        <taxon>Actinopterygii</taxon>
        <taxon>Neopterygii</taxon>
        <taxon>Teleostei</taxon>
        <taxon>Anguilliformes</taxon>
        <taxon>Anguillidae</taxon>
        <taxon>Anguilla</taxon>
    </lineage>
</organism>
<reference evidence="1" key="1">
    <citation type="submission" date="2014-11" db="EMBL/GenBank/DDBJ databases">
        <authorList>
            <person name="Amaro Gonzalez C."/>
        </authorList>
    </citation>
    <scope>NUCLEOTIDE SEQUENCE</scope>
</reference>
<accession>A0A0E9TJZ2</accession>
<proteinExistence type="predicted"/>
<dbReference type="EMBL" id="GBXM01055519">
    <property type="protein sequence ID" value="JAH53058.1"/>
    <property type="molecule type" value="Transcribed_RNA"/>
</dbReference>
<evidence type="ECO:0000313" key="1">
    <source>
        <dbReference type="EMBL" id="JAH53058.1"/>
    </source>
</evidence>
<name>A0A0E9TJZ2_ANGAN</name>
<dbReference type="AlphaFoldDB" id="A0A0E9TJZ2"/>
<protein>
    <submittedName>
        <fullName evidence="1">Uncharacterized protein</fullName>
    </submittedName>
</protein>
<sequence length="48" mass="5830">MQCLYIVYFVTQFHRWLINSKLIKEHLQIMHIVVNNVNLMSMFVCDLC</sequence>